<dbReference type="SUPFAM" id="SSF54236">
    <property type="entry name" value="Ubiquitin-like"/>
    <property type="match status" value="1"/>
</dbReference>
<dbReference type="Pfam" id="PF11976">
    <property type="entry name" value="Rad60-SLD"/>
    <property type="match status" value="1"/>
</dbReference>
<dbReference type="PROSITE" id="PS50053">
    <property type="entry name" value="UBIQUITIN_2"/>
    <property type="match status" value="1"/>
</dbReference>
<dbReference type="PANTHER" id="PTHR10562">
    <property type="entry name" value="SMALL UBIQUITIN-RELATED MODIFIER"/>
    <property type="match status" value="1"/>
</dbReference>
<evidence type="ECO:0000313" key="4">
    <source>
        <dbReference type="EMBL" id="ADD24111.1"/>
    </source>
</evidence>
<accession>D3PFR5</accession>
<dbReference type="InterPro" id="IPR029071">
    <property type="entry name" value="Ubiquitin-like_domsf"/>
</dbReference>
<reference evidence="4" key="1">
    <citation type="submission" date="2010-03" db="EMBL/GenBank/DDBJ databases">
        <title>Lepeophtheirus salmonis ESTs and full-length cDNAs.</title>
        <authorList>
            <person name="Yasuike M."/>
            <person name="von Schalburg K."/>
            <person name="Cooper G."/>
            <person name="Leong J."/>
            <person name="Jones S.R.M."/>
            <person name="Koop B.F."/>
        </authorList>
    </citation>
    <scope>NUCLEOTIDE SEQUENCE</scope>
    <source>
        <tissue evidence="4">Whole</tissue>
    </source>
</reference>
<dbReference type="SMART" id="SM00213">
    <property type="entry name" value="UBQ"/>
    <property type="match status" value="1"/>
</dbReference>
<dbReference type="OrthoDB" id="442921at2759"/>
<gene>
    <name evidence="4" type="primary">SUMO3</name>
</gene>
<dbReference type="EMBL" id="BT120471">
    <property type="protein sequence ID" value="ADD24111.1"/>
    <property type="molecule type" value="mRNA"/>
</dbReference>
<keyword evidence="2" id="KW-0539">Nucleus</keyword>
<protein>
    <recommendedName>
        <fullName evidence="2">Small ubiquitin-related modifier</fullName>
        <shortName evidence="2">SUMO</shortName>
    </recommendedName>
</protein>
<name>D3PFR5_LEPSM</name>
<comment type="subcellular location">
    <subcellularLocation>
        <location evidence="2">Nucleus</location>
    </subcellularLocation>
</comment>
<comment type="similarity">
    <text evidence="1 2">Belongs to the ubiquitin family. SUMO subfamily.</text>
</comment>
<dbReference type="AlphaFoldDB" id="D3PFR5"/>
<sequence>MDDKKKVLEELEQMTLKVVGQDGQVIHFKIKKNTPLRKLMHAYCDRAKLAAKTIRFVFDGQRITENDTPKVLDMDDGSIIEVFTQQSGGGRR</sequence>
<feature type="domain" description="Ubiquitin-like" evidence="3">
    <location>
        <begin position="12"/>
        <end position="89"/>
    </location>
</feature>
<evidence type="ECO:0000256" key="2">
    <source>
        <dbReference type="RuleBase" id="RU361190"/>
    </source>
</evidence>
<keyword evidence="2" id="KW-0833">Ubl conjugation pathway</keyword>
<dbReference type="Gene3D" id="3.10.20.90">
    <property type="entry name" value="Phosphatidylinositol 3-kinase Catalytic Subunit, Chain A, domain 1"/>
    <property type="match status" value="1"/>
</dbReference>
<dbReference type="InterPro" id="IPR000626">
    <property type="entry name" value="Ubiquitin-like_dom"/>
</dbReference>
<dbReference type="InterPro" id="IPR022617">
    <property type="entry name" value="Rad60/SUMO-like_dom"/>
</dbReference>
<dbReference type="GO" id="GO:0005634">
    <property type="term" value="C:nucleus"/>
    <property type="evidence" value="ECO:0007669"/>
    <property type="project" value="UniProtKB-SubCell"/>
</dbReference>
<proteinExistence type="evidence at transcript level"/>
<organism evidence="4">
    <name type="scientific">Lepeophtheirus salmonis</name>
    <name type="common">Salmon louse</name>
    <name type="synonym">Caligus salmonis</name>
    <dbReference type="NCBI Taxonomy" id="72036"/>
    <lineage>
        <taxon>Eukaryota</taxon>
        <taxon>Metazoa</taxon>
        <taxon>Ecdysozoa</taxon>
        <taxon>Arthropoda</taxon>
        <taxon>Crustacea</taxon>
        <taxon>Multicrustacea</taxon>
        <taxon>Hexanauplia</taxon>
        <taxon>Copepoda</taxon>
        <taxon>Siphonostomatoida</taxon>
        <taxon>Caligidae</taxon>
        <taxon>Lepeophtheirus</taxon>
    </lineage>
</organism>
<evidence type="ECO:0000256" key="1">
    <source>
        <dbReference type="ARBA" id="ARBA00009185"/>
    </source>
</evidence>
<evidence type="ECO:0000259" key="3">
    <source>
        <dbReference type="PROSITE" id="PS50053"/>
    </source>
</evidence>